<feature type="region of interest" description="Disordered" evidence="1">
    <location>
        <begin position="1"/>
        <end position="53"/>
    </location>
</feature>
<evidence type="ECO:0000256" key="1">
    <source>
        <dbReference type="SAM" id="MobiDB-lite"/>
    </source>
</evidence>
<reference evidence="2" key="2">
    <citation type="submission" date="2025-08" db="UniProtKB">
        <authorList>
            <consortium name="Ensembl"/>
        </authorList>
    </citation>
    <scope>IDENTIFICATION</scope>
</reference>
<proteinExistence type="predicted"/>
<feature type="region of interest" description="Disordered" evidence="1">
    <location>
        <begin position="383"/>
        <end position="414"/>
    </location>
</feature>
<dbReference type="Proteomes" id="UP000233100">
    <property type="component" value="Chromosome 19"/>
</dbReference>
<feature type="compositionally biased region" description="Pro residues" evidence="1">
    <location>
        <begin position="39"/>
        <end position="53"/>
    </location>
</feature>
<feature type="region of interest" description="Disordered" evidence="1">
    <location>
        <begin position="298"/>
        <end position="323"/>
    </location>
</feature>
<organism evidence="2 3">
    <name type="scientific">Macaca fascicularis</name>
    <name type="common">Crab-eating macaque</name>
    <name type="synonym">Cynomolgus monkey</name>
    <dbReference type="NCBI Taxonomy" id="9541"/>
    <lineage>
        <taxon>Eukaryota</taxon>
        <taxon>Metazoa</taxon>
        <taxon>Chordata</taxon>
        <taxon>Craniata</taxon>
        <taxon>Vertebrata</taxon>
        <taxon>Euteleostomi</taxon>
        <taxon>Mammalia</taxon>
        <taxon>Eutheria</taxon>
        <taxon>Euarchontoglires</taxon>
        <taxon>Primates</taxon>
        <taxon>Haplorrhini</taxon>
        <taxon>Catarrhini</taxon>
        <taxon>Cercopithecidae</taxon>
        <taxon>Cercopithecinae</taxon>
        <taxon>Macaca</taxon>
    </lineage>
</organism>
<keyword evidence="3" id="KW-1185">Reference proteome</keyword>
<dbReference type="Gene3D" id="2.60.40.4100">
    <property type="entry name" value="Zona pellucida, ZP-C domain"/>
    <property type="match status" value="1"/>
</dbReference>
<protein>
    <recommendedName>
        <fullName evidence="4">ZP domain-containing protein</fullName>
    </recommendedName>
</protein>
<dbReference type="AlphaFoldDB" id="A0A7N9CJW0"/>
<sequence>MGESAAATASLFQRRRRGRGGTVTFPRGLKGSARFLSGPPSPPPASTPFPAAPGPWLRRPLFSLKLSDTEDVFPRRAEPLEVPADSRVFVQVGAPRTPGADGGRWGRAIRDGASVPRRPWPVPPALGPGPAPLLSDAVLTPGPGARPGSAARGLPRRHLCRLPATAAAEPGCHPPARFSFRLRPVFNASVQFLHCQLSRCRRLRGVRRAPAPLTPPPPSRVRGRRAWNPGAGVLRGLGTSDSGSGKGILLGSEDLECLPQDEACAGTGSGSAEGLAADGPHLHTLTQPIVVTVPRPPLVSTQSSSAGSRGAAKGVGRTPGTWNQSAWLFPQGRPRVSPAAPCALSLPRRPLRPWNPRQWWRWCWQPSCWAPHWLPGWASSARTQVPTSAKPGPSLIPRVGTRGDAIPPVGPDQP</sequence>
<dbReference type="InterPro" id="IPR042235">
    <property type="entry name" value="ZP-C_dom"/>
</dbReference>
<dbReference type="Ensembl" id="ENSMFAT00000100190.1">
    <property type="protein sequence ID" value="ENSMFAP00000049880.1"/>
    <property type="gene ID" value="ENSMFAG00000050179.1"/>
</dbReference>
<accession>A0A7N9CJW0</accession>
<evidence type="ECO:0008006" key="4">
    <source>
        <dbReference type="Google" id="ProtNLM"/>
    </source>
</evidence>
<reference evidence="2 3" key="1">
    <citation type="submission" date="2013-03" db="EMBL/GenBank/DDBJ databases">
        <authorList>
            <person name="Warren W."/>
            <person name="Wilson R.K."/>
        </authorList>
    </citation>
    <scope>NUCLEOTIDE SEQUENCE</scope>
</reference>
<feature type="compositionally biased region" description="Low complexity" evidence="1">
    <location>
        <begin position="303"/>
        <end position="316"/>
    </location>
</feature>
<reference evidence="2" key="3">
    <citation type="submission" date="2025-09" db="UniProtKB">
        <authorList>
            <consortium name="Ensembl"/>
        </authorList>
    </citation>
    <scope>IDENTIFICATION</scope>
</reference>
<name>A0A7N9CJW0_MACFA</name>
<evidence type="ECO:0000313" key="3">
    <source>
        <dbReference type="Proteomes" id="UP000233100"/>
    </source>
</evidence>
<evidence type="ECO:0000313" key="2">
    <source>
        <dbReference type="Ensembl" id="ENSMFAP00000049880.1"/>
    </source>
</evidence>